<proteinExistence type="predicted"/>
<organism evidence="9 10">
    <name type="scientific">Burkholderia contaminans</name>
    <dbReference type="NCBI Taxonomy" id="488447"/>
    <lineage>
        <taxon>Bacteria</taxon>
        <taxon>Pseudomonadati</taxon>
        <taxon>Pseudomonadota</taxon>
        <taxon>Betaproteobacteria</taxon>
        <taxon>Burkholderiales</taxon>
        <taxon>Burkholderiaceae</taxon>
        <taxon>Burkholderia</taxon>
        <taxon>Burkholderia cepacia complex</taxon>
    </lineage>
</organism>
<dbReference type="EMBL" id="CABVQS010000002">
    <property type="protein sequence ID" value="VWC81569.1"/>
    <property type="molecule type" value="Genomic_DNA"/>
</dbReference>
<reference evidence="9 10" key="1">
    <citation type="submission" date="2019-09" db="EMBL/GenBank/DDBJ databases">
        <authorList>
            <person name="Depoorter E."/>
        </authorList>
    </citation>
    <scope>NUCLEOTIDE SEQUENCE [LARGE SCALE GENOMIC DNA]</scope>
    <source>
        <strain evidence="9">R-71033</strain>
    </source>
</reference>
<evidence type="ECO:0000313" key="10">
    <source>
        <dbReference type="Proteomes" id="UP000494109"/>
    </source>
</evidence>
<dbReference type="SUPFAM" id="SSF52833">
    <property type="entry name" value="Thioredoxin-like"/>
    <property type="match status" value="1"/>
</dbReference>
<keyword evidence="6" id="KW-1133">Transmembrane helix</keyword>
<dbReference type="GO" id="GO:0016020">
    <property type="term" value="C:membrane"/>
    <property type="evidence" value="ECO:0007669"/>
    <property type="project" value="UniProtKB-SubCell"/>
</dbReference>
<dbReference type="NCBIfam" id="TIGR02661">
    <property type="entry name" value="MauD"/>
    <property type="match status" value="1"/>
</dbReference>
<dbReference type="PROSITE" id="PS51352">
    <property type="entry name" value="THIOREDOXIN_2"/>
    <property type="match status" value="1"/>
</dbReference>
<dbReference type="GO" id="GO:0030416">
    <property type="term" value="P:methylamine metabolic process"/>
    <property type="evidence" value="ECO:0007669"/>
    <property type="project" value="InterPro"/>
</dbReference>
<dbReference type="UniPathway" id="UPA00895"/>
<dbReference type="PANTHER" id="PTHR42852:SF17">
    <property type="entry name" value="THIOREDOXIN-LIKE PROTEIN HI_1115"/>
    <property type="match status" value="1"/>
</dbReference>
<dbReference type="InterPro" id="IPR050553">
    <property type="entry name" value="Thioredoxin_ResA/DsbE_sf"/>
</dbReference>
<evidence type="ECO:0000259" key="8">
    <source>
        <dbReference type="PROSITE" id="PS51352"/>
    </source>
</evidence>
<dbReference type="GO" id="GO:0016491">
    <property type="term" value="F:oxidoreductase activity"/>
    <property type="evidence" value="ECO:0007669"/>
    <property type="project" value="InterPro"/>
</dbReference>
<comment type="function">
    <text evidence="1">May be specifically involved in the processing, transport, and/or maturation of the MADH beta-subunit.</text>
</comment>
<evidence type="ECO:0000256" key="3">
    <source>
        <dbReference type="ARBA" id="ARBA00004856"/>
    </source>
</evidence>
<evidence type="ECO:0000256" key="4">
    <source>
        <dbReference type="ARBA" id="ARBA00019076"/>
    </source>
</evidence>
<dbReference type="RefSeq" id="WP_174943067.1">
    <property type="nucleotide sequence ID" value="NZ_CABVQS010000002.1"/>
</dbReference>
<evidence type="ECO:0000313" key="9">
    <source>
        <dbReference type="EMBL" id="VWC81569.1"/>
    </source>
</evidence>
<gene>
    <name evidence="9" type="ORF">BCO71033_00494</name>
</gene>
<comment type="subcellular location">
    <subcellularLocation>
        <location evidence="2">Membrane</location>
        <topology evidence="2">Single-pass membrane protein</topology>
    </subcellularLocation>
</comment>
<accession>A0A6P2V5Z0</accession>
<name>A0A6P2V5Z0_9BURK</name>
<comment type="pathway">
    <text evidence="3">One-carbon metabolism; methylamine degradation.</text>
</comment>
<evidence type="ECO:0000256" key="5">
    <source>
        <dbReference type="ARBA" id="ARBA00022692"/>
    </source>
</evidence>
<dbReference type="Pfam" id="PF00578">
    <property type="entry name" value="AhpC-TSA"/>
    <property type="match status" value="1"/>
</dbReference>
<evidence type="ECO:0000256" key="2">
    <source>
        <dbReference type="ARBA" id="ARBA00004167"/>
    </source>
</evidence>
<dbReference type="Proteomes" id="UP000494109">
    <property type="component" value="Unassembled WGS sequence"/>
</dbReference>
<dbReference type="AlphaFoldDB" id="A0A6P2V5Z0"/>
<protein>
    <recommendedName>
        <fullName evidence="4">Methylamine utilization protein MauD</fullName>
    </recommendedName>
</protein>
<evidence type="ECO:0000256" key="7">
    <source>
        <dbReference type="ARBA" id="ARBA00023136"/>
    </source>
</evidence>
<dbReference type="InterPro" id="IPR000866">
    <property type="entry name" value="AhpC/TSA"/>
</dbReference>
<dbReference type="PANTHER" id="PTHR42852">
    <property type="entry name" value="THIOL:DISULFIDE INTERCHANGE PROTEIN DSBE"/>
    <property type="match status" value="1"/>
</dbReference>
<dbReference type="Gene3D" id="3.40.30.10">
    <property type="entry name" value="Glutaredoxin"/>
    <property type="match status" value="1"/>
</dbReference>
<keyword evidence="5" id="KW-0812">Transmembrane</keyword>
<dbReference type="GO" id="GO:0016209">
    <property type="term" value="F:antioxidant activity"/>
    <property type="evidence" value="ECO:0007669"/>
    <property type="project" value="InterPro"/>
</dbReference>
<dbReference type="InterPro" id="IPR013478">
    <property type="entry name" value="MeN_DH_accessory"/>
</dbReference>
<evidence type="ECO:0000256" key="1">
    <source>
        <dbReference type="ARBA" id="ARBA00003475"/>
    </source>
</evidence>
<sequence length="212" mass="22843">MMQTALTVSTALLWVAVLALGTICLALVRQIGILYERIMPAGALMIDKGPAVGAIAPTFELTDIRGAQVKVGGFDASGKATLLFFLSPTCPVCKKLLPLLPSLQASEATPVNIVLASDGDVDEHTRFARKHDLGRFPYVLSQELGLAYQIGKLPYAVLLDETGTVRAKGLVNTREHLESLFEAKERGVASLQQFVHGDHGHDHDHDARAQHA</sequence>
<evidence type="ECO:0000256" key="6">
    <source>
        <dbReference type="ARBA" id="ARBA00022989"/>
    </source>
</evidence>
<dbReference type="InterPro" id="IPR036249">
    <property type="entry name" value="Thioredoxin-like_sf"/>
</dbReference>
<keyword evidence="7" id="KW-0472">Membrane</keyword>
<feature type="domain" description="Thioredoxin" evidence="8">
    <location>
        <begin position="50"/>
        <end position="193"/>
    </location>
</feature>
<dbReference type="InterPro" id="IPR013766">
    <property type="entry name" value="Thioredoxin_domain"/>
</dbReference>